<accession>Q09AK4</accession>
<dbReference type="EMBL" id="AAMD01000013">
    <property type="protein sequence ID" value="EAU68716.1"/>
    <property type="molecule type" value="Genomic_DNA"/>
</dbReference>
<evidence type="ECO:0000313" key="2">
    <source>
        <dbReference type="Proteomes" id="UP000032702"/>
    </source>
</evidence>
<protein>
    <submittedName>
        <fullName evidence="1">Uncharacterized protein</fullName>
    </submittedName>
</protein>
<evidence type="ECO:0000313" key="1">
    <source>
        <dbReference type="EMBL" id="EAU68716.1"/>
    </source>
</evidence>
<organism evidence="1 2">
    <name type="scientific">Stigmatella aurantiaca (strain DW4/3-1)</name>
    <dbReference type="NCBI Taxonomy" id="378806"/>
    <lineage>
        <taxon>Bacteria</taxon>
        <taxon>Pseudomonadati</taxon>
        <taxon>Myxococcota</taxon>
        <taxon>Myxococcia</taxon>
        <taxon>Myxococcales</taxon>
        <taxon>Cystobacterineae</taxon>
        <taxon>Archangiaceae</taxon>
        <taxon>Stigmatella</taxon>
    </lineage>
</organism>
<sequence>MDGREGHEHLSLAARDLVPDTLWEPVDPLLPVAKKKEFG</sequence>
<proteinExistence type="predicted"/>
<dbReference type="AlphaFoldDB" id="Q09AK4"/>
<reference evidence="1 2" key="1">
    <citation type="submission" date="2006-04" db="EMBL/GenBank/DDBJ databases">
        <authorList>
            <person name="Nierman W.C."/>
        </authorList>
    </citation>
    <scope>NUCLEOTIDE SEQUENCE [LARGE SCALE GENOMIC DNA]</scope>
    <source>
        <strain evidence="1 2">DW4/3-1</strain>
    </source>
</reference>
<dbReference type="Proteomes" id="UP000032702">
    <property type="component" value="Unassembled WGS sequence"/>
</dbReference>
<gene>
    <name evidence="1" type="ORF">STIAU_2758</name>
</gene>
<comment type="caution">
    <text evidence="1">The sequence shown here is derived from an EMBL/GenBank/DDBJ whole genome shotgun (WGS) entry which is preliminary data.</text>
</comment>
<name>Q09AK4_STIAD</name>